<organism evidence="1 2">
    <name type="scientific">Iningainema tapete BLCC-T55</name>
    <dbReference type="NCBI Taxonomy" id="2748662"/>
    <lineage>
        <taxon>Bacteria</taxon>
        <taxon>Bacillati</taxon>
        <taxon>Cyanobacteriota</taxon>
        <taxon>Cyanophyceae</taxon>
        <taxon>Nostocales</taxon>
        <taxon>Scytonemataceae</taxon>
        <taxon>Iningainema tapete</taxon>
    </lineage>
</organism>
<dbReference type="AlphaFoldDB" id="A0A8J7C884"/>
<gene>
    <name evidence="1" type="ORF">ICL16_19815</name>
</gene>
<dbReference type="Proteomes" id="UP000629098">
    <property type="component" value="Unassembled WGS sequence"/>
</dbReference>
<name>A0A8J7C884_9CYAN</name>
<accession>A0A8J7C884</accession>
<reference evidence="1" key="1">
    <citation type="submission" date="2020-09" db="EMBL/GenBank/DDBJ databases">
        <title>Iningainema tapete sp. nov. (Scytonemataceae, Cyanobacteria) from greenhouses in central Florida (USA) produces two types of nodularin with biosynthetic potential for microcystin-LR and anabaenopeptins.</title>
        <authorList>
            <person name="Berthold D.E."/>
            <person name="Lefler F.W."/>
            <person name="Huang I.-S."/>
            <person name="Abdulla H."/>
            <person name="Zimba P.V."/>
            <person name="Laughinghouse H.D. IV."/>
        </authorList>
    </citation>
    <scope>NUCLEOTIDE SEQUENCE</scope>
    <source>
        <strain evidence="1">BLCCT55</strain>
    </source>
</reference>
<dbReference type="EMBL" id="JACXAE010000067">
    <property type="protein sequence ID" value="MBD2774256.1"/>
    <property type="molecule type" value="Genomic_DNA"/>
</dbReference>
<proteinExistence type="predicted"/>
<sequence>MHNFQFPKIFSIVPPWGDRIAILDHLEAHIQPGAIGLSEGGQTLPDKDKVLLKTGLRWMPGGADGAWVHHGSAGEARDIAQQVLEVLLALTQQVTCERAGNLYTVLMEHSAIDYIDPLLEAVWQQQLDTDGLYEIARWLATRAPDRELVKLGISLLGLFANKQDRELLMTLGRYEEFTLYVVVALLCMEDNAEISLWELAQHVTGWGRIQIIERLCQTRNPQIQGWMLRFGYRNDVMYEYTACICATTGNLLLALEQPDPDDALLEGAGEILSTLIEGRGGPAEDVQDYPDAAAVTKRYLQLLCDRDITLEQFVVVQTIREFLNEEDGVVHDSTLGWSFHRTVMLEFIEVILSRSNWHEQVNAALASPDARTFATATQAAKALGMDIWEVYFERLQQGEPHWYFVMQTNDSERVERVIALALQRLPLEQIASGPTDDLGLDPEFAHHRELDFILQDLHRFPGKGWSLISAGLQSPVTRNRNMAIRVLANWERQSWPEEAENLLARALSREPNQDTREYMQEVLAGESLNF</sequence>
<evidence type="ECO:0000313" key="1">
    <source>
        <dbReference type="EMBL" id="MBD2774256.1"/>
    </source>
</evidence>
<evidence type="ECO:0008006" key="3">
    <source>
        <dbReference type="Google" id="ProtNLM"/>
    </source>
</evidence>
<comment type="caution">
    <text evidence="1">The sequence shown here is derived from an EMBL/GenBank/DDBJ whole genome shotgun (WGS) entry which is preliminary data.</text>
</comment>
<dbReference type="RefSeq" id="WP_190831023.1">
    <property type="nucleotide sequence ID" value="NZ_CAWPPI010000067.1"/>
</dbReference>
<protein>
    <recommendedName>
        <fullName evidence="3">Limonene hydroxylase</fullName>
    </recommendedName>
</protein>
<keyword evidence="2" id="KW-1185">Reference proteome</keyword>
<evidence type="ECO:0000313" key="2">
    <source>
        <dbReference type="Proteomes" id="UP000629098"/>
    </source>
</evidence>